<keyword evidence="2" id="KW-1185">Reference proteome</keyword>
<proteinExistence type="predicted"/>
<comment type="caution">
    <text evidence="1">The sequence shown here is derived from an EMBL/GenBank/DDBJ whole genome shotgun (WGS) entry which is preliminary data.</text>
</comment>
<reference evidence="1 2" key="2">
    <citation type="journal article" date="2022" name="Mol. Biol. Evol.">
        <title>Comparative Genomics Reveals Insights into the Divergent Evolution of Astigmatic Mites and Household Pest Adaptations.</title>
        <authorList>
            <person name="Xiong Q."/>
            <person name="Wan A.T."/>
            <person name="Liu X."/>
            <person name="Fung C.S."/>
            <person name="Xiao X."/>
            <person name="Malainual N."/>
            <person name="Hou J."/>
            <person name="Wang L."/>
            <person name="Wang M."/>
            <person name="Yang K.Y."/>
            <person name="Cui Y."/>
            <person name="Leung E.L."/>
            <person name="Nong W."/>
            <person name="Shin S.K."/>
            <person name="Au S.W."/>
            <person name="Jeong K.Y."/>
            <person name="Chew F.T."/>
            <person name="Hui J.H."/>
            <person name="Leung T.F."/>
            <person name="Tungtrongchitr A."/>
            <person name="Zhong N."/>
            <person name="Liu Z."/>
            <person name="Tsui S.K."/>
        </authorList>
    </citation>
    <scope>NUCLEOTIDE SEQUENCE [LARGE SCALE GENOMIC DNA]</scope>
    <source>
        <strain evidence="1">Derp</strain>
    </source>
</reference>
<accession>A0ABQ8J823</accession>
<evidence type="ECO:0000313" key="1">
    <source>
        <dbReference type="EMBL" id="KAH9418731.1"/>
    </source>
</evidence>
<dbReference type="Proteomes" id="UP000887458">
    <property type="component" value="Unassembled WGS sequence"/>
</dbReference>
<name>A0ABQ8J823_DERPT</name>
<organism evidence="1 2">
    <name type="scientific">Dermatophagoides pteronyssinus</name>
    <name type="common">European house dust mite</name>
    <dbReference type="NCBI Taxonomy" id="6956"/>
    <lineage>
        <taxon>Eukaryota</taxon>
        <taxon>Metazoa</taxon>
        <taxon>Ecdysozoa</taxon>
        <taxon>Arthropoda</taxon>
        <taxon>Chelicerata</taxon>
        <taxon>Arachnida</taxon>
        <taxon>Acari</taxon>
        <taxon>Acariformes</taxon>
        <taxon>Sarcoptiformes</taxon>
        <taxon>Astigmata</taxon>
        <taxon>Psoroptidia</taxon>
        <taxon>Analgoidea</taxon>
        <taxon>Pyroglyphidae</taxon>
        <taxon>Dermatophagoidinae</taxon>
        <taxon>Dermatophagoides</taxon>
    </lineage>
</organism>
<protein>
    <submittedName>
        <fullName evidence="1">Uncharacterized protein</fullName>
    </submittedName>
</protein>
<gene>
    <name evidence="1" type="ORF">DERP_004057</name>
</gene>
<dbReference type="EMBL" id="NJHN03000062">
    <property type="protein sequence ID" value="KAH9418731.1"/>
    <property type="molecule type" value="Genomic_DNA"/>
</dbReference>
<evidence type="ECO:0000313" key="2">
    <source>
        <dbReference type="Proteomes" id="UP000887458"/>
    </source>
</evidence>
<sequence length="72" mass="8536">MAIINHHSKNGWQCVSDPESMHGEQNFVNQSYIFFRCTKIILLSSLLFKQTLIIMRKNELEKLEKNEQMTHI</sequence>
<reference evidence="1 2" key="1">
    <citation type="journal article" date="2018" name="J. Allergy Clin. Immunol.">
        <title>High-quality assembly of Dermatophagoides pteronyssinus genome and transcriptome reveals a wide range of novel allergens.</title>
        <authorList>
            <person name="Liu X.Y."/>
            <person name="Yang K.Y."/>
            <person name="Wang M.Q."/>
            <person name="Kwok J.S."/>
            <person name="Zeng X."/>
            <person name="Yang Z."/>
            <person name="Xiao X.J."/>
            <person name="Lau C.P."/>
            <person name="Li Y."/>
            <person name="Huang Z.M."/>
            <person name="Ba J.G."/>
            <person name="Yim A.K."/>
            <person name="Ouyang C.Y."/>
            <person name="Ngai S.M."/>
            <person name="Chan T.F."/>
            <person name="Leung E.L."/>
            <person name="Liu L."/>
            <person name="Liu Z.G."/>
            <person name="Tsui S.K."/>
        </authorList>
    </citation>
    <scope>NUCLEOTIDE SEQUENCE [LARGE SCALE GENOMIC DNA]</scope>
    <source>
        <strain evidence="1">Derp</strain>
    </source>
</reference>